<name>A0A0B2V6V6_TOXCA</name>
<dbReference type="Proteomes" id="UP000031036">
    <property type="component" value="Unassembled WGS sequence"/>
</dbReference>
<accession>A0A0B2V6V6</accession>
<evidence type="ECO:0000313" key="1">
    <source>
        <dbReference type="EMBL" id="KHN77243.1"/>
    </source>
</evidence>
<keyword evidence="2" id="KW-1185">Reference proteome</keyword>
<dbReference type="EMBL" id="JPKZ01002350">
    <property type="protein sequence ID" value="KHN77243.1"/>
    <property type="molecule type" value="Genomic_DNA"/>
</dbReference>
<comment type="caution">
    <text evidence="1">The sequence shown here is derived from an EMBL/GenBank/DDBJ whole genome shotgun (WGS) entry which is preliminary data.</text>
</comment>
<evidence type="ECO:0000313" key="2">
    <source>
        <dbReference type="Proteomes" id="UP000031036"/>
    </source>
</evidence>
<proteinExistence type="predicted"/>
<protein>
    <submittedName>
        <fullName evidence="1">Uncharacterized protein</fullName>
    </submittedName>
</protein>
<gene>
    <name evidence="1" type="ORF">Tcan_10939</name>
</gene>
<organism evidence="1 2">
    <name type="scientific">Toxocara canis</name>
    <name type="common">Canine roundworm</name>
    <dbReference type="NCBI Taxonomy" id="6265"/>
    <lineage>
        <taxon>Eukaryota</taxon>
        <taxon>Metazoa</taxon>
        <taxon>Ecdysozoa</taxon>
        <taxon>Nematoda</taxon>
        <taxon>Chromadorea</taxon>
        <taxon>Rhabditida</taxon>
        <taxon>Spirurina</taxon>
        <taxon>Ascaridomorpha</taxon>
        <taxon>Ascaridoidea</taxon>
        <taxon>Toxocaridae</taxon>
        <taxon>Toxocara</taxon>
    </lineage>
</organism>
<dbReference type="AlphaFoldDB" id="A0A0B2V6V6"/>
<reference evidence="1 2" key="1">
    <citation type="submission" date="2014-11" db="EMBL/GenBank/DDBJ databases">
        <title>Genetic blueprint of the zoonotic pathogen Toxocara canis.</title>
        <authorList>
            <person name="Zhu X.-Q."/>
            <person name="Korhonen P.K."/>
            <person name="Cai H."/>
            <person name="Young N.D."/>
            <person name="Nejsum P."/>
            <person name="von Samson-Himmelstjerna G."/>
            <person name="Boag P.R."/>
            <person name="Tan P."/>
            <person name="Li Q."/>
            <person name="Min J."/>
            <person name="Yang Y."/>
            <person name="Wang X."/>
            <person name="Fang X."/>
            <person name="Hall R.S."/>
            <person name="Hofmann A."/>
            <person name="Sternberg P.W."/>
            <person name="Jex A.R."/>
            <person name="Gasser R.B."/>
        </authorList>
    </citation>
    <scope>NUCLEOTIDE SEQUENCE [LARGE SCALE GENOMIC DNA]</scope>
    <source>
        <strain evidence="1">PN_DK_2014</strain>
    </source>
</reference>
<sequence>MPETSDERSSNNNVYCRSCRDQQSWMMEVGGLKELGSSVDEIIIRTIPLDAQPASERRTYVCLQRMLRFSDQIGRPPGKGGLSCSHRSFVEEIFFYSWYAMTAIKNLMHGDFGHEMLRRDRIDIIGEMLPQM</sequence>